<reference evidence="1" key="1">
    <citation type="submission" date="2023-10" db="EMBL/GenBank/DDBJ databases">
        <authorList>
            <person name="Chen Y."/>
            <person name="Shah S."/>
            <person name="Dougan E. K."/>
            <person name="Thang M."/>
            <person name="Chan C."/>
        </authorList>
    </citation>
    <scope>NUCLEOTIDE SEQUENCE [LARGE SCALE GENOMIC DNA]</scope>
</reference>
<name>A0ABN9TGE5_9DINO</name>
<evidence type="ECO:0000313" key="1">
    <source>
        <dbReference type="EMBL" id="CAK0844222.1"/>
    </source>
</evidence>
<protein>
    <submittedName>
        <fullName evidence="1">Uncharacterized protein</fullName>
    </submittedName>
</protein>
<proteinExistence type="predicted"/>
<evidence type="ECO:0000313" key="2">
    <source>
        <dbReference type="Proteomes" id="UP001189429"/>
    </source>
</evidence>
<keyword evidence="2" id="KW-1185">Reference proteome</keyword>
<accession>A0ABN9TGE5</accession>
<dbReference type="Proteomes" id="UP001189429">
    <property type="component" value="Unassembled WGS sequence"/>
</dbReference>
<sequence>MVLSDGELFGAVGSVYADAKEIGTHCMSERADYTTLLTVCRKWGLKLGVFYPVFLRGLYTPEAVQYCSKALRKTTSLTTATMALAQGLARARAFDGAKSFPYAWLKDGDVYWKQLMTCTASLWKFAGDVVDGTRRMWGEVDSLFPARCGPCSFYKTKKKASRCCYMRRHLARFITILVFGFRAPLSPACWAMACSGVGSAGPKGAQTFEAQIQVDGRRRSLGTSRTARGAKELRQKALRKVRRTGTFEKKKKKSKNVGIYKHRNGYQVVCYVNGETHAGPKCSSMRAARLARDALFRKHGRAA</sequence>
<dbReference type="EMBL" id="CAUYUJ010014646">
    <property type="protein sequence ID" value="CAK0844222.1"/>
    <property type="molecule type" value="Genomic_DNA"/>
</dbReference>
<organism evidence="1 2">
    <name type="scientific">Prorocentrum cordatum</name>
    <dbReference type="NCBI Taxonomy" id="2364126"/>
    <lineage>
        <taxon>Eukaryota</taxon>
        <taxon>Sar</taxon>
        <taxon>Alveolata</taxon>
        <taxon>Dinophyceae</taxon>
        <taxon>Prorocentrales</taxon>
        <taxon>Prorocentraceae</taxon>
        <taxon>Prorocentrum</taxon>
    </lineage>
</organism>
<gene>
    <name evidence="1" type="ORF">PCOR1329_LOCUS38363</name>
</gene>
<comment type="caution">
    <text evidence="1">The sequence shown here is derived from an EMBL/GenBank/DDBJ whole genome shotgun (WGS) entry which is preliminary data.</text>
</comment>